<evidence type="ECO:0000313" key="5">
    <source>
        <dbReference type="EMBL" id="KAF4627564.1"/>
    </source>
</evidence>
<keyword evidence="2" id="KW-0378">Hydrolase</keyword>
<dbReference type="Gene3D" id="2.60.120.620">
    <property type="entry name" value="q2cbj1_9rhob like domain"/>
    <property type="match status" value="1"/>
</dbReference>
<evidence type="ECO:0000256" key="1">
    <source>
        <dbReference type="ARBA" id="ARBA00005964"/>
    </source>
</evidence>
<keyword evidence="3" id="KW-0472">Membrane</keyword>
<dbReference type="Gene3D" id="3.40.50.1820">
    <property type="entry name" value="alpha/beta hydrolase"/>
    <property type="match status" value="1"/>
</dbReference>
<dbReference type="InterPro" id="IPR050309">
    <property type="entry name" value="Type-B_Carboxylest/Lipase"/>
</dbReference>
<evidence type="ECO:0000256" key="3">
    <source>
        <dbReference type="SAM" id="Phobius"/>
    </source>
</evidence>
<dbReference type="InterPro" id="IPR019826">
    <property type="entry name" value="Carboxylesterase_B_AS"/>
</dbReference>
<comment type="similarity">
    <text evidence="1">Belongs to the type-B carboxylesterase/lipase family.</text>
</comment>
<dbReference type="Proteomes" id="UP000566819">
    <property type="component" value="Unassembled WGS sequence"/>
</dbReference>
<comment type="caution">
    <text evidence="5">The sequence shown here is derived from an EMBL/GenBank/DDBJ whole genome shotgun (WGS) entry which is preliminary data.</text>
</comment>
<dbReference type="SUPFAM" id="SSF53474">
    <property type="entry name" value="alpha/beta-Hydrolases"/>
    <property type="match status" value="1"/>
</dbReference>
<feature type="domain" description="Carboxylesterase type B" evidence="4">
    <location>
        <begin position="381"/>
        <end position="460"/>
    </location>
</feature>
<dbReference type="AlphaFoldDB" id="A0A8H4RF68"/>
<dbReference type="InterPro" id="IPR029058">
    <property type="entry name" value="AB_hydrolase_fold"/>
</dbReference>
<evidence type="ECO:0000256" key="2">
    <source>
        <dbReference type="ARBA" id="ARBA00022801"/>
    </source>
</evidence>
<gene>
    <name evidence="5" type="ORF">G7Y89_g10586</name>
</gene>
<dbReference type="GO" id="GO:0016787">
    <property type="term" value="F:hydrolase activity"/>
    <property type="evidence" value="ECO:0007669"/>
    <property type="project" value="UniProtKB-KW"/>
</dbReference>
<dbReference type="InterPro" id="IPR002018">
    <property type="entry name" value="CarbesteraseB"/>
</dbReference>
<dbReference type="EMBL" id="JAAMPI010000947">
    <property type="protein sequence ID" value="KAF4627564.1"/>
    <property type="molecule type" value="Genomic_DNA"/>
</dbReference>
<dbReference type="PANTHER" id="PTHR11559">
    <property type="entry name" value="CARBOXYLESTERASE"/>
    <property type="match status" value="1"/>
</dbReference>
<dbReference type="PROSITE" id="PS00122">
    <property type="entry name" value="CARBOXYLESTERASE_B_1"/>
    <property type="match status" value="1"/>
</dbReference>
<reference evidence="5 6" key="1">
    <citation type="submission" date="2020-03" db="EMBL/GenBank/DDBJ databases">
        <title>Draft Genome Sequence of Cudoniella acicularis.</title>
        <authorList>
            <person name="Buettner E."/>
            <person name="Kellner H."/>
        </authorList>
    </citation>
    <scope>NUCLEOTIDE SEQUENCE [LARGE SCALE GENOMIC DNA]</scope>
    <source>
        <strain evidence="5 6">DSM 108380</strain>
    </source>
</reference>
<evidence type="ECO:0000313" key="6">
    <source>
        <dbReference type="Proteomes" id="UP000566819"/>
    </source>
</evidence>
<keyword evidence="3" id="KW-0812">Transmembrane</keyword>
<organism evidence="5 6">
    <name type="scientific">Cudoniella acicularis</name>
    <dbReference type="NCBI Taxonomy" id="354080"/>
    <lineage>
        <taxon>Eukaryota</taxon>
        <taxon>Fungi</taxon>
        <taxon>Dikarya</taxon>
        <taxon>Ascomycota</taxon>
        <taxon>Pezizomycotina</taxon>
        <taxon>Leotiomycetes</taxon>
        <taxon>Helotiales</taxon>
        <taxon>Tricladiaceae</taxon>
        <taxon>Cudoniella</taxon>
    </lineage>
</organism>
<feature type="domain" description="Carboxylesterase type B" evidence="4">
    <location>
        <begin position="462"/>
        <end position="808"/>
    </location>
</feature>
<protein>
    <recommendedName>
        <fullName evidence="4">Carboxylesterase type B domain-containing protein</fullName>
    </recommendedName>
</protein>
<name>A0A8H4RF68_9HELO</name>
<sequence length="815" mass="88428">MAVIGYIAALLPLYVIVYLPLSHMLFEVEQKLPVSQTPALNSSFIATDEPLFCPPHNYHTFMLSQEPLIIYIENFLSAQESAHLIKISDDKWEPSTVSNGAQTSIQKDIRFSEVAIIDRDDTVRCIEHRARAFQGWRPDLHIERLRTQKYGVGGHYKNHYDWSGASREADRVSTFMVYVDADCEAAVLATLATWSHGIATSSSSLLTSTIHGPGLTFRTGTPSPIPPEGFHAMSLSKLVHYIVAAGKEEPIEGSLDAEEALVRVDGNLAMAWAKWVSLAGGRKSHEGTILFVLVKGNSEGEGKEEKWVIVSIADNLVAVSPQVNISPSPIYVSEMPHLASNASQHQHSQKSPNFNSRNASGQAFDVDAALTQLEASNCSTTLPEDPTVTEDCLFLDIMVPETIFDKRAEKGGKGAPVLVWIFGGGYVFGSKTLWGNPAGLIEASGLSGTDGVVFVEINYRRLALDWIQQNIHLFGGDPERVTLMGESAGGGSILLQTTAFGGSKGPVPFKQVIAQSPNTLLDLTAENQDKNYEKFLSLLNVTSLEQAKSLPSSALIMANYLLLAGSPIGDFPMGPVSSSSEILSGNGILTDLKTIDGTFIPDNPLRLFPRGQYDHSVSVMVGFTNQEGFTIAPATINSSETFSAYLTDYLVPGLTPAAYSTVINDLYPPIFDGSFGYTGQYRRAVELVTDFAFKCPAQEFVRSSASPGYGYDFDVFPATHGQDIAYTFFNGENSDALDFGFGTYNGTLAKMMQGYFTSFAATGNPNAANEKTGAALFEKYAGGNVMNLTNVGIEVIPDPTLNKRCAFWQTTPYVP</sequence>
<keyword evidence="3" id="KW-1133">Transmembrane helix</keyword>
<dbReference type="Pfam" id="PF00135">
    <property type="entry name" value="COesterase"/>
    <property type="match status" value="2"/>
</dbReference>
<evidence type="ECO:0000259" key="4">
    <source>
        <dbReference type="Pfam" id="PF00135"/>
    </source>
</evidence>
<accession>A0A8H4RF68</accession>
<dbReference type="OrthoDB" id="420380at2759"/>
<keyword evidence="6" id="KW-1185">Reference proteome</keyword>
<feature type="transmembrane region" description="Helical" evidence="3">
    <location>
        <begin position="7"/>
        <end position="26"/>
    </location>
</feature>
<proteinExistence type="inferred from homology"/>